<reference evidence="1" key="2">
    <citation type="journal article" date="2015" name="Fish Shellfish Immunol.">
        <title>Early steps in the European eel (Anguilla anguilla)-Vibrio vulnificus interaction in the gills: Role of the RtxA13 toxin.</title>
        <authorList>
            <person name="Callol A."/>
            <person name="Pajuelo D."/>
            <person name="Ebbesson L."/>
            <person name="Teles M."/>
            <person name="MacKenzie S."/>
            <person name="Amaro C."/>
        </authorList>
    </citation>
    <scope>NUCLEOTIDE SEQUENCE</scope>
</reference>
<evidence type="ECO:0000313" key="1">
    <source>
        <dbReference type="EMBL" id="JAH14534.1"/>
    </source>
</evidence>
<organism evidence="1">
    <name type="scientific">Anguilla anguilla</name>
    <name type="common">European freshwater eel</name>
    <name type="synonym">Muraena anguilla</name>
    <dbReference type="NCBI Taxonomy" id="7936"/>
    <lineage>
        <taxon>Eukaryota</taxon>
        <taxon>Metazoa</taxon>
        <taxon>Chordata</taxon>
        <taxon>Craniata</taxon>
        <taxon>Vertebrata</taxon>
        <taxon>Euteleostomi</taxon>
        <taxon>Actinopterygii</taxon>
        <taxon>Neopterygii</taxon>
        <taxon>Teleostei</taxon>
        <taxon>Anguilliformes</taxon>
        <taxon>Anguillidae</taxon>
        <taxon>Anguilla</taxon>
    </lineage>
</organism>
<accession>A0A0E9QCL6</accession>
<dbReference type="EMBL" id="GBXM01094043">
    <property type="protein sequence ID" value="JAH14534.1"/>
    <property type="molecule type" value="Transcribed_RNA"/>
</dbReference>
<dbReference type="AlphaFoldDB" id="A0A0E9QCL6"/>
<reference evidence="1" key="1">
    <citation type="submission" date="2014-11" db="EMBL/GenBank/DDBJ databases">
        <authorList>
            <person name="Amaro Gonzalez C."/>
        </authorList>
    </citation>
    <scope>NUCLEOTIDE SEQUENCE</scope>
</reference>
<protein>
    <submittedName>
        <fullName evidence="1">Uncharacterized protein</fullName>
    </submittedName>
</protein>
<sequence length="24" mass="2936">MYCLQGWLTYKIMWKIRILNSCNG</sequence>
<name>A0A0E9QCL6_ANGAN</name>
<proteinExistence type="predicted"/>